<protein>
    <submittedName>
        <fullName evidence="4">Nucleotidyltransferase family protein</fullName>
    </submittedName>
</protein>
<accession>A0A6G7Y6P6</accession>
<evidence type="ECO:0000256" key="1">
    <source>
        <dbReference type="ARBA" id="ARBA00022679"/>
    </source>
</evidence>
<dbReference type="Proteomes" id="UP000501058">
    <property type="component" value="Chromosome"/>
</dbReference>
<gene>
    <name evidence="4" type="ORF">G7070_09680</name>
</gene>
<reference evidence="4 5" key="1">
    <citation type="submission" date="2020-03" db="EMBL/GenBank/DDBJ databases">
        <title>Propioniciclava sp. nov., isolated from Hydrophilus acuminatus.</title>
        <authorList>
            <person name="Hyun D.-W."/>
            <person name="Bae J.-W."/>
        </authorList>
    </citation>
    <scope>NUCLEOTIDE SEQUENCE [LARGE SCALE GENOMIC DNA]</scope>
    <source>
        <strain evidence="4 5">HDW11</strain>
    </source>
</reference>
<keyword evidence="2" id="KW-0548">Nucleotidyltransferase</keyword>
<evidence type="ECO:0000256" key="2">
    <source>
        <dbReference type="ARBA" id="ARBA00022695"/>
    </source>
</evidence>
<dbReference type="InterPro" id="IPR050065">
    <property type="entry name" value="GlmU-like"/>
</dbReference>
<dbReference type="Gene3D" id="3.90.550.10">
    <property type="entry name" value="Spore Coat Polysaccharide Biosynthesis Protein SpsA, Chain A"/>
    <property type="match status" value="1"/>
</dbReference>
<evidence type="ECO:0000259" key="3">
    <source>
        <dbReference type="Pfam" id="PF00483"/>
    </source>
</evidence>
<keyword evidence="5" id="KW-1185">Reference proteome</keyword>
<name>A0A6G7Y6P6_9ACTN</name>
<evidence type="ECO:0000313" key="4">
    <source>
        <dbReference type="EMBL" id="QIK72485.1"/>
    </source>
</evidence>
<sequence>MSVTKAVVMARGLGSRMRRDAGADLRPDQAEAAASGAKAMMPVGERPFLDHSLSRLAAAGITDVCLVVAPDHEEIRSYYDAQPLSRITVHYAVQAEPRGTADAIAAAADFTGRDRFVAVNGDNLYPVPALRALLASRGSAVIGFAPSVLISESNIPEERLDAFAVLTRDPDGALTAIVEKPTPEQAAAFGRHPMVSMNCWLFEPTIQDACRRIGPSVRGEYEVVDAVRLLMTEGVRFDVIPVAAGVLDLSSRGDVPAVTSFLEADRVRL</sequence>
<evidence type="ECO:0000313" key="5">
    <source>
        <dbReference type="Proteomes" id="UP000501058"/>
    </source>
</evidence>
<keyword evidence="1 4" id="KW-0808">Transferase</keyword>
<feature type="domain" description="Nucleotidyl transferase" evidence="3">
    <location>
        <begin position="35"/>
        <end position="234"/>
    </location>
</feature>
<dbReference type="CDD" id="cd04181">
    <property type="entry name" value="NTP_transferase"/>
    <property type="match status" value="1"/>
</dbReference>
<dbReference type="AlphaFoldDB" id="A0A6G7Y6P6"/>
<organism evidence="4 5">
    <name type="scientific">Propioniciclava coleopterorum</name>
    <dbReference type="NCBI Taxonomy" id="2714937"/>
    <lineage>
        <taxon>Bacteria</taxon>
        <taxon>Bacillati</taxon>
        <taxon>Actinomycetota</taxon>
        <taxon>Actinomycetes</taxon>
        <taxon>Propionibacteriales</taxon>
        <taxon>Propionibacteriaceae</taxon>
        <taxon>Propioniciclava</taxon>
    </lineage>
</organism>
<dbReference type="InterPro" id="IPR029044">
    <property type="entry name" value="Nucleotide-diphossugar_trans"/>
</dbReference>
<dbReference type="PANTHER" id="PTHR43584:SF8">
    <property type="entry name" value="N-ACETYLMURAMATE ALPHA-1-PHOSPHATE URIDYLYLTRANSFERASE"/>
    <property type="match status" value="1"/>
</dbReference>
<dbReference type="InterPro" id="IPR005835">
    <property type="entry name" value="NTP_transferase_dom"/>
</dbReference>
<dbReference type="EMBL" id="CP049865">
    <property type="protein sequence ID" value="QIK72485.1"/>
    <property type="molecule type" value="Genomic_DNA"/>
</dbReference>
<dbReference type="GO" id="GO:0016779">
    <property type="term" value="F:nucleotidyltransferase activity"/>
    <property type="evidence" value="ECO:0007669"/>
    <property type="project" value="UniProtKB-KW"/>
</dbReference>
<dbReference type="KEGG" id="prv:G7070_09680"/>
<proteinExistence type="predicted"/>
<dbReference type="SUPFAM" id="SSF53448">
    <property type="entry name" value="Nucleotide-diphospho-sugar transferases"/>
    <property type="match status" value="1"/>
</dbReference>
<dbReference type="RefSeq" id="WP_166233559.1">
    <property type="nucleotide sequence ID" value="NZ_CP049865.1"/>
</dbReference>
<dbReference type="Pfam" id="PF00483">
    <property type="entry name" value="NTP_transferase"/>
    <property type="match status" value="1"/>
</dbReference>
<dbReference type="PANTHER" id="PTHR43584">
    <property type="entry name" value="NUCLEOTIDYL TRANSFERASE"/>
    <property type="match status" value="1"/>
</dbReference>